<dbReference type="AlphaFoldDB" id="A0A7W7Y743"/>
<dbReference type="Proteomes" id="UP000590740">
    <property type="component" value="Unassembled WGS sequence"/>
</dbReference>
<evidence type="ECO:0000313" key="2">
    <source>
        <dbReference type="Proteomes" id="UP000590740"/>
    </source>
</evidence>
<keyword evidence="2" id="KW-1185">Reference proteome</keyword>
<comment type="caution">
    <text evidence="1">The sequence shown here is derived from an EMBL/GenBank/DDBJ whole genome shotgun (WGS) entry which is preliminary data.</text>
</comment>
<dbReference type="RefSeq" id="WP_184337802.1">
    <property type="nucleotide sequence ID" value="NZ_JACHIG010000001.1"/>
</dbReference>
<accession>A0A7W7Y743</accession>
<evidence type="ECO:0000313" key="1">
    <source>
        <dbReference type="EMBL" id="MBB5030849.1"/>
    </source>
</evidence>
<name>A0A7W7Y743_9BACT</name>
<organism evidence="1 2">
    <name type="scientific">Prosthecobacter vanneervenii</name>
    <dbReference type="NCBI Taxonomy" id="48466"/>
    <lineage>
        <taxon>Bacteria</taxon>
        <taxon>Pseudomonadati</taxon>
        <taxon>Verrucomicrobiota</taxon>
        <taxon>Verrucomicrobiia</taxon>
        <taxon>Verrucomicrobiales</taxon>
        <taxon>Verrucomicrobiaceae</taxon>
        <taxon>Prosthecobacter</taxon>
    </lineage>
</organism>
<sequence>MSRSELANYIRKAAEDELLPAAWEAIMVNHYEDIETEAARAAVVRLFQNKNFCSPDEFKKRLQGIADSLELPVNENTFYYRGGGAGVLQTPILAPGANTVVYEPLRSGSHYDLCRAVESGEQPICEYMKQGLRQSFRVTKSPEYGRLTIHV</sequence>
<proteinExistence type="predicted"/>
<reference evidence="1 2" key="1">
    <citation type="submission" date="2020-08" db="EMBL/GenBank/DDBJ databases">
        <title>Genomic Encyclopedia of Type Strains, Phase IV (KMG-IV): sequencing the most valuable type-strain genomes for metagenomic binning, comparative biology and taxonomic classification.</title>
        <authorList>
            <person name="Goeker M."/>
        </authorList>
    </citation>
    <scope>NUCLEOTIDE SEQUENCE [LARGE SCALE GENOMIC DNA]</scope>
    <source>
        <strain evidence="1 2">DSM 12252</strain>
    </source>
</reference>
<dbReference type="EMBL" id="JACHIG010000001">
    <property type="protein sequence ID" value="MBB5030849.1"/>
    <property type="molecule type" value="Genomic_DNA"/>
</dbReference>
<protein>
    <submittedName>
        <fullName evidence="1">Uncharacterized protein</fullName>
    </submittedName>
</protein>
<gene>
    <name evidence="1" type="ORF">HNQ65_000403</name>
</gene>